<dbReference type="InterPro" id="IPR050523">
    <property type="entry name" value="AKR_Detox_Biosynth"/>
</dbReference>
<dbReference type="PANTHER" id="PTHR43364:SF4">
    <property type="entry name" value="NAD(P)-LINKED OXIDOREDUCTASE SUPERFAMILY PROTEIN"/>
    <property type="match status" value="1"/>
</dbReference>
<dbReference type="GO" id="GO:0005829">
    <property type="term" value="C:cytosol"/>
    <property type="evidence" value="ECO:0007669"/>
    <property type="project" value="TreeGrafter"/>
</dbReference>
<evidence type="ECO:0000256" key="1">
    <source>
        <dbReference type="ARBA" id="ARBA00023002"/>
    </source>
</evidence>
<dbReference type="Pfam" id="PF00248">
    <property type="entry name" value="Aldo_ket_red"/>
    <property type="match status" value="1"/>
</dbReference>
<dbReference type="AlphaFoldDB" id="A0A7C3PMN1"/>
<dbReference type="InterPro" id="IPR020471">
    <property type="entry name" value="AKR"/>
</dbReference>
<name>A0A7C3PMN1_9CYAN</name>
<protein>
    <submittedName>
        <fullName evidence="3">Aldo/keto reductase</fullName>
    </submittedName>
</protein>
<comment type="caution">
    <text evidence="3">The sequence shown here is derived from an EMBL/GenBank/DDBJ whole genome shotgun (WGS) entry which is preliminary data.</text>
</comment>
<dbReference type="InterPro" id="IPR036812">
    <property type="entry name" value="NAD(P)_OxRdtase_dom_sf"/>
</dbReference>
<evidence type="ECO:0000259" key="2">
    <source>
        <dbReference type="Pfam" id="PF00248"/>
    </source>
</evidence>
<feature type="domain" description="NADP-dependent oxidoreductase" evidence="2">
    <location>
        <begin position="16"/>
        <end position="154"/>
    </location>
</feature>
<gene>
    <name evidence="3" type="ORF">ENR64_07890</name>
</gene>
<dbReference type="EMBL" id="DSRU01000102">
    <property type="protein sequence ID" value="HFM97677.1"/>
    <property type="molecule type" value="Genomic_DNA"/>
</dbReference>
<evidence type="ECO:0000313" key="3">
    <source>
        <dbReference type="EMBL" id="HFM97677.1"/>
    </source>
</evidence>
<sequence>MQTRQLGNSDLHITPVGYGAWAIGGGNWEFGWGNQDVKDSIAAIQQALDLGINWIDTAAVYGLGHSEEVVAAALKGRSQQPYVFTKCSLIWDEQGNLGRSLKADSIRNELENSLRRLQLETIDLYQIHWPNPDPDIEEGWSTLAALQKEGKVRSAILDMRMILIKTSGFNVYEWLKPAFCRL</sequence>
<dbReference type="GO" id="GO:0016491">
    <property type="term" value="F:oxidoreductase activity"/>
    <property type="evidence" value="ECO:0007669"/>
    <property type="project" value="UniProtKB-KW"/>
</dbReference>
<dbReference type="PANTHER" id="PTHR43364">
    <property type="entry name" value="NADH-SPECIFIC METHYLGLYOXAL REDUCTASE-RELATED"/>
    <property type="match status" value="1"/>
</dbReference>
<dbReference type="SUPFAM" id="SSF51430">
    <property type="entry name" value="NAD(P)-linked oxidoreductase"/>
    <property type="match status" value="1"/>
</dbReference>
<keyword evidence="1" id="KW-0560">Oxidoreductase</keyword>
<accession>A0A7C3PMN1</accession>
<dbReference type="Gene3D" id="3.20.20.100">
    <property type="entry name" value="NADP-dependent oxidoreductase domain"/>
    <property type="match status" value="1"/>
</dbReference>
<proteinExistence type="predicted"/>
<organism evidence="3">
    <name type="scientific">Oscillatoriales cyanobacterium SpSt-418</name>
    <dbReference type="NCBI Taxonomy" id="2282169"/>
    <lineage>
        <taxon>Bacteria</taxon>
        <taxon>Bacillati</taxon>
        <taxon>Cyanobacteriota</taxon>
        <taxon>Cyanophyceae</taxon>
        <taxon>Oscillatoriophycideae</taxon>
        <taxon>Oscillatoriales</taxon>
    </lineage>
</organism>
<dbReference type="PRINTS" id="PR00069">
    <property type="entry name" value="ALDKETRDTASE"/>
</dbReference>
<dbReference type="InterPro" id="IPR023210">
    <property type="entry name" value="NADP_OxRdtase_dom"/>
</dbReference>
<reference evidence="3" key="1">
    <citation type="journal article" date="2020" name="mSystems">
        <title>Genome- and Community-Level Interaction Insights into Carbon Utilization and Element Cycling Functions of Hydrothermarchaeota in Hydrothermal Sediment.</title>
        <authorList>
            <person name="Zhou Z."/>
            <person name="Liu Y."/>
            <person name="Xu W."/>
            <person name="Pan J."/>
            <person name="Luo Z.H."/>
            <person name="Li M."/>
        </authorList>
    </citation>
    <scope>NUCLEOTIDE SEQUENCE [LARGE SCALE GENOMIC DNA]</scope>
    <source>
        <strain evidence="3">SpSt-418</strain>
    </source>
</reference>